<dbReference type="AlphaFoldDB" id="A0AAD9F921"/>
<evidence type="ECO:0000256" key="11">
    <source>
        <dbReference type="ARBA" id="ARBA00023033"/>
    </source>
</evidence>
<keyword evidence="8 18" id="KW-0521">NADP</keyword>
<evidence type="ECO:0000256" key="6">
    <source>
        <dbReference type="ARBA" id="ARBA00022824"/>
    </source>
</evidence>
<dbReference type="GO" id="GO:0005789">
    <property type="term" value="C:endoplasmic reticulum membrane"/>
    <property type="evidence" value="ECO:0007669"/>
    <property type="project" value="UniProtKB-SubCell"/>
</dbReference>
<dbReference type="InterPro" id="IPR020946">
    <property type="entry name" value="Flavin_mOase-like"/>
</dbReference>
<dbReference type="EC" id="1.-.-.-" evidence="19"/>
<evidence type="ECO:0000256" key="4">
    <source>
        <dbReference type="ARBA" id="ARBA00022630"/>
    </source>
</evidence>
<protein>
    <recommendedName>
        <fullName evidence="19">Flavin-containing monooxygenase</fullName>
        <ecNumber evidence="19">1.-.-.-</ecNumber>
    </recommendedName>
</protein>
<keyword evidence="12 18" id="KW-0472">Membrane</keyword>
<proteinExistence type="inferred from homology"/>
<evidence type="ECO:0000256" key="1">
    <source>
        <dbReference type="ARBA" id="ARBA00001974"/>
    </source>
</evidence>
<evidence type="ECO:0000256" key="18">
    <source>
        <dbReference type="PIRNR" id="PIRNR000332"/>
    </source>
</evidence>
<evidence type="ECO:0000256" key="2">
    <source>
        <dbReference type="ARBA" id="ARBA00004389"/>
    </source>
</evidence>
<dbReference type="PIRSF" id="PIRSF000332">
    <property type="entry name" value="FMO"/>
    <property type="match status" value="1"/>
</dbReference>
<keyword evidence="4 18" id="KW-0285">Flavoprotein</keyword>
<keyword evidence="11 18" id="KW-0503">Monooxygenase</keyword>
<dbReference type="Gene3D" id="3.50.50.60">
    <property type="entry name" value="FAD/NAD(P)-binding domain"/>
    <property type="match status" value="2"/>
</dbReference>
<dbReference type="InterPro" id="IPR000960">
    <property type="entry name" value="Flavin_mOase"/>
</dbReference>
<dbReference type="Pfam" id="PF00743">
    <property type="entry name" value="FMO-like"/>
    <property type="match status" value="2"/>
</dbReference>
<dbReference type="GO" id="GO:0004499">
    <property type="term" value="F:N,N-dimethylaniline monooxygenase activity"/>
    <property type="evidence" value="ECO:0007669"/>
    <property type="project" value="UniProtKB-UniRule"/>
</dbReference>
<accession>A0AAD9F921</accession>
<keyword evidence="21" id="KW-1185">Reference proteome</keyword>
<keyword evidence="5" id="KW-0812">Transmembrane</keyword>
<comment type="catalytic activity">
    <reaction evidence="16">
        <text>trimethylamine + NADPH + O2 = trimethylamine N-oxide + NADP(+) + H2O</text>
        <dbReference type="Rhea" id="RHEA:31979"/>
        <dbReference type="ChEBI" id="CHEBI:15377"/>
        <dbReference type="ChEBI" id="CHEBI:15379"/>
        <dbReference type="ChEBI" id="CHEBI:15724"/>
        <dbReference type="ChEBI" id="CHEBI:57783"/>
        <dbReference type="ChEBI" id="CHEBI:58349"/>
        <dbReference type="ChEBI" id="CHEBI:58389"/>
        <dbReference type="EC" id="1.14.13.148"/>
    </reaction>
    <physiologicalReaction direction="left-to-right" evidence="16">
        <dbReference type="Rhea" id="RHEA:31980"/>
    </physiologicalReaction>
</comment>
<evidence type="ECO:0000256" key="10">
    <source>
        <dbReference type="ARBA" id="ARBA00023002"/>
    </source>
</evidence>
<evidence type="ECO:0000256" key="15">
    <source>
        <dbReference type="ARBA" id="ARBA00048041"/>
    </source>
</evidence>
<comment type="subcellular location">
    <subcellularLocation>
        <location evidence="2">Endoplasmic reticulum membrane</location>
        <topology evidence="2">Single-pass membrane protein</topology>
    </subcellularLocation>
</comment>
<dbReference type="SUPFAM" id="SSF51905">
    <property type="entry name" value="FAD/NAD(P)-binding domain"/>
    <property type="match status" value="2"/>
</dbReference>
<evidence type="ECO:0000256" key="5">
    <source>
        <dbReference type="ARBA" id="ARBA00022692"/>
    </source>
</evidence>
<evidence type="ECO:0000256" key="14">
    <source>
        <dbReference type="ARBA" id="ARBA00047338"/>
    </source>
</evidence>
<evidence type="ECO:0000313" key="20">
    <source>
        <dbReference type="EMBL" id="KAK1897438.1"/>
    </source>
</evidence>
<keyword evidence="6 18" id="KW-0256">Endoplasmic reticulum</keyword>
<comment type="catalytic activity">
    <reaction evidence="14">
        <text>hypotaurine + NADH + O2 + H(+) = taurine + NAD(+) + H2O</text>
        <dbReference type="Rhea" id="RHEA:74111"/>
        <dbReference type="ChEBI" id="CHEBI:15377"/>
        <dbReference type="ChEBI" id="CHEBI:15378"/>
        <dbReference type="ChEBI" id="CHEBI:15379"/>
        <dbReference type="ChEBI" id="CHEBI:57540"/>
        <dbReference type="ChEBI" id="CHEBI:57853"/>
        <dbReference type="ChEBI" id="CHEBI:57945"/>
        <dbReference type="ChEBI" id="CHEBI:507393"/>
        <dbReference type="EC" id="1.14.13.8"/>
    </reaction>
    <physiologicalReaction direction="left-to-right" evidence="14">
        <dbReference type="Rhea" id="RHEA:74112"/>
    </physiologicalReaction>
</comment>
<dbReference type="FunFam" id="3.50.50.60:FF:000159">
    <property type="entry name" value="Dimethylaniline monooxygenase [N-oxide-forming]"/>
    <property type="match status" value="1"/>
</dbReference>
<comment type="catalytic activity">
    <reaction evidence="15">
        <text>hypotaurine + NADPH + O2 + H(+) = taurine + NADP(+) + H2O</text>
        <dbReference type="Rhea" id="RHEA:69819"/>
        <dbReference type="ChEBI" id="CHEBI:15377"/>
        <dbReference type="ChEBI" id="CHEBI:15378"/>
        <dbReference type="ChEBI" id="CHEBI:15379"/>
        <dbReference type="ChEBI" id="CHEBI:57783"/>
        <dbReference type="ChEBI" id="CHEBI:57853"/>
        <dbReference type="ChEBI" id="CHEBI:58349"/>
        <dbReference type="ChEBI" id="CHEBI:507393"/>
        <dbReference type="EC" id="1.14.13.8"/>
    </reaction>
    <physiologicalReaction direction="left-to-right" evidence="15">
        <dbReference type="Rhea" id="RHEA:69820"/>
    </physiologicalReaction>
</comment>
<dbReference type="GO" id="GO:0050661">
    <property type="term" value="F:NADP binding"/>
    <property type="evidence" value="ECO:0007669"/>
    <property type="project" value="InterPro"/>
</dbReference>
<dbReference type="PROSITE" id="PS51257">
    <property type="entry name" value="PROKAR_LIPOPROTEIN"/>
    <property type="match status" value="1"/>
</dbReference>
<comment type="caution">
    <text evidence="20">The sequence shown here is derived from an EMBL/GenBank/DDBJ whole genome shotgun (WGS) entry which is preliminary data.</text>
</comment>
<comment type="function">
    <text evidence="13">Broad spectrum monooxygenase that catalyzes the oxygenation of a wide variety of nitrogen- and sulfur-containing compounds including xenobiotics. Catalyzes the S-oxygenation of hypotaurine to produce taurine, an organic osmolyte involved in cell volume regulation as well as a variety of cytoprotective and developmental processes. In vitro, catalyzes the N-oxygenation of trimethylamine (TMA) to produce trimethylamine N-oxide (TMAO) and could therefore participate to the detoxification of this compound that is generated by the action of gut microbiota from dietary precursors such as choline, choline containing compounds, betaine or L-carnitine.</text>
</comment>
<evidence type="ECO:0000256" key="8">
    <source>
        <dbReference type="ARBA" id="ARBA00022857"/>
    </source>
</evidence>
<evidence type="ECO:0000256" key="19">
    <source>
        <dbReference type="RuleBase" id="RU361177"/>
    </source>
</evidence>
<evidence type="ECO:0000313" key="21">
    <source>
        <dbReference type="Proteomes" id="UP001228049"/>
    </source>
</evidence>
<name>A0AAD9F921_DISEL</name>
<organism evidence="20 21">
    <name type="scientific">Dissostichus eleginoides</name>
    <name type="common">Patagonian toothfish</name>
    <name type="synonym">Dissostichus amissus</name>
    <dbReference type="NCBI Taxonomy" id="100907"/>
    <lineage>
        <taxon>Eukaryota</taxon>
        <taxon>Metazoa</taxon>
        <taxon>Chordata</taxon>
        <taxon>Craniata</taxon>
        <taxon>Vertebrata</taxon>
        <taxon>Euteleostomi</taxon>
        <taxon>Actinopterygii</taxon>
        <taxon>Neopterygii</taxon>
        <taxon>Teleostei</taxon>
        <taxon>Neoteleostei</taxon>
        <taxon>Acanthomorphata</taxon>
        <taxon>Eupercaria</taxon>
        <taxon>Perciformes</taxon>
        <taxon>Notothenioidei</taxon>
        <taxon>Nototheniidae</taxon>
        <taxon>Dissostichus</taxon>
    </lineage>
</organism>
<evidence type="ECO:0000256" key="16">
    <source>
        <dbReference type="ARBA" id="ARBA00048088"/>
    </source>
</evidence>
<dbReference type="InterPro" id="IPR036188">
    <property type="entry name" value="FAD/NAD-bd_sf"/>
</dbReference>
<reference evidence="20" key="1">
    <citation type="submission" date="2023-04" db="EMBL/GenBank/DDBJ databases">
        <title>Chromosome-level genome of Chaenocephalus aceratus.</title>
        <authorList>
            <person name="Park H."/>
        </authorList>
    </citation>
    <scope>NUCLEOTIDE SEQUENCE</scope>
    <source>
        <strain evidence="20">DE</strain>
        <tissue evidence="20">Muscle</tissue>
    </source>
</reference>
<dbReference type="InterPro" id="IPR002253">
    <property type="entry name" value="Flavin_mOase_1"/>
</dbReference>
<evidence type="ECO:0000256" key="9">
    <source>
        <dbReference type="ARBA" id="ARBA00022989"/>
    </source>
</evidence>
<dbReference type="PANTHER" id="PTHR23023">
    <property type="entry name" value="DIMETHYLANILINE MONOOXYGENASE"/>
    <property type="match status" value="1"/>
</dbReference>
<dbReference type="InterPro" id="IPR050346">
    <property type="entry name" value="FMO-like"/>
</dbReference>
<gene>
    <name evidence="20" type="ORF">KUDE01_016970</name>
</gene>
<dbReference type="PRINTS" id="PR00370">
    <property type="entry name" value="FMOXYGENASE"/>
</dbReference>
<evidence type="ECO:0000256" key="17">
    <source>
        <dbReference type="ARBA" id="ARBA00049443"/>
    </source>
</evidence>
<keyword evidence="7 18" id="KW-0274">FAD</keyword>
<dbReference type="GO" id="GO:0050660">
    <property type="term" value="F:flavin adenine dinucleotide binding"/>
    <property type="evidence" value="ECO:0007669"/>
    <property type="project" value="InterPro"/>
</dbReference>
<sequence>MVRRVAVVGAGSSGLACIKICVEEGLEPVCFESSDDIGGLWKFKESPEPERSSIYRSLVVNTSKEMMCYSDFPMPADFPNYMHNSQLLQYYRLYTDHFDLLRYIHFQTTVKSVAQRPDFSLSGQWDIVTINKDGEEERHVFDAVLVCSGHYTHPSLPLSGFPGYETFSGRCFHSWEYKDADACRGKRMVVVGIGNSGGDIAVEISRSAKKTFLSTRQGAWVIGRMSSNGLPLDMTAITRLNNMLILLLPRTLVNWAAERALNYKYDHRLYGLKPKHRLMDRRPLINDDLPALTHGPQRELTLYKTLFPPSLVRPTLAVMGLFQTKGPITPIVEMQARWAVKVFTGSSCLPPKEKMLEVIESERKRNMKSYPCPRTAALQVEYIPYLDFMAKEVGVRPNLLTLLLTDPVLWVRIFFGPCTPYQYRLTGPGQWAGAREAILTQWERLAQPFRTRAVPESRPSAISPWALVLGGTVAMAFVLSKTEITPVLSGAAQFLDRCKMFLKDSWFTVTPD</sequence>
<comment type="similarity">
    <text evidence="3 18 19">Belongs to the FMO family.</text>
</comment>
<comment type="cofactor">
    <cofactor evidence="1 18 19">
        <name>FAD</name>
        <dbReference type="ChEBI" id="CHEBI:57692"/>
    </cofactor>
</comment>
<dbReference type="GO" id="GO:0034899">
    <property type="term" value="F:trimethylamine monooxygenase activity"/>
    <property type="evidence" value="ECO:0007669"/>
    <property type="project" value="UniProtKB-EC"/>
</dbReference>
<dbReference type="Proteomes" id="UP001228049">
    <property type="component" value="Unassembled WGS sequence"/>
</dbReference>
<evidence type="ECO:0000256" key="12">
    <source>
        <dbReference type="ARBA" id="ARBA00023136"/>
    </source>
</evidence>
<keyword evidence="10 18" id="KW-0560">Oxidoreductase</keyword>
<comment type="catalytic activity">
    <reaction evidence="17">
        <text>N,N-dimethylaniline + NADPH + O2 + H(+) = N,N-dimethylaniline N-oxide + NADP(+) + H2O</text>
        <dbReference type="Rhea" id="RHEA:24468"/>
        <dbReference type="ChEBI" id="CHEBI:15377"/>
        <dbReference type="ChEBI" id="CHEBI:15378"/>
        <dbReference type="ChEBI" id="CHEBI:15379"/>
        <dbReference type="ChEBI" id="CHEBI:16269"/>
        <dbReference type="ChEBI" id="CHEBI:17735"/>
        <dbReference type="ChEBI" id="CHEBI:57783"/>
        <dbReference type="ChEBI" id="CHEBI:58349"/>
        <dbReference type="EC" id="1.14.13.8"/>
    </reaction>
    <physiologicalReaction direction="left-to-right" evidence="17">
        <dbReference type="Rhea" id="RHEA:24469"/>
    </physiologicalReaction>
</comment>
<evidence type="ECO:0000256" key="3">
    <source>
        <dbReference type="ARBA" id="ARBA00009183"/>
    </source>
</evidence>
<evidence type="ECO:0000256" key="13">
    <source>
        <dbReference type="ARBA" id="ARBA00045957"/>
    </source>
</evidence>
<evidence type="ECO:0000256" key="7">
    <source>
        <dbReference type="ARBA" id="ARBA00022827"/>
    </source>
</evidence>
<dbReference type="PRINTS" id="PR01121">
    <property type="entry name" value="FMOXYGENASE1"/>
</dbReference>
<dbReference type="EMBL" id="JASDAP010000009">
    <property type="protein sequence ID" value="KAK1897438.1"/>
    <property type="molecule type" value="Genomic_DNA"/>
</dbReference>
<keyword evidence="9" id="KW-1133">Transmembrane helix</keyword>